<sequence length="172" mass="19345">MVRARRSVQKVVEVCATSAKVVALDSDGTNEWRRVNLPDLIVEALKDDAVRLCIDSNGNHVIQRALQFMKPEYNQFVFDAVCKECTTVGTHRHGCCVLQRCLDAANDTQKREVITQVEKQAMKLMQDPYGNYVVQYVLDSCTAEEAYGVIVKPLGNVFELSIQKFSSNVIED</sequence>
<evidence type="ECO:0000313" key="4">
    <source>
        <dbReference type="EMBL" id="TMW59011.1"/>
    </source>
</evidence>
<proteinExistence type="predicted"/>
<accession>A0A8K1FE37</accession>
<dbReference type="Proteomes" id="UP000794436">
    <property type="component" value="Unassembled WGS sequence"/>
</dbReference>
<dbReference type="InterPro" id="IPR033133">
    <property type="entry name" value="PUM-HD"/>
</dbReference>
<keyword evidence="1" id="KW-0677">Repeat</keyword>
<dbReference type="SUPFAM" id="SSF48371">
    <property type="entry name" value="ARM repeat"/>
    <property type="match status" value="1"/>
</dbReference>
<dbReference type="Pfam" id="PF00806">
    <property type="entry name" value="PUF"/>
    <property type="match status" value="4"/>
</dbReference>
<feature type="repeat" description="Pumilio" evidence="2">
    <location>
        <begin position="116"/>
        <end position="152"/>
    </location>
</feature>
<evidence type="ECO:0000256" key="2">
    <source>
        <dbReference type="PROSITE-ProRule" id="PRU00317"/>
    </source>
</evidence>
<dbReference type="PROSITE" id="PS50302">
    <property type="entry name" value="PUM"/>
    <property type="match status" value="3"/>
</dbReference>
<dbReference type="EMBL" id="SPLM01000110">
    <property type="protein sequence ID" value="TMW59011.1"/>
    <property type="molecule type" value="Genomic_DNA"/>
</dbReference>
<evidence type="ECO:0000313" key="5">
    <source>
        <dbReference type="Proteomes" id="UP000794436"/>
    </source>
</evidence>
<comment type="caution">
    <text evidence="4">The sequence shown here is derived from an EMBL/GenBank/DDBJ whole genome shotgun (WGS) entry which is preliminary data.</text>
</comment>
<dbReference type="SMART" id="SM00025">
    <property type="entry name" value="Pumilio"/>
    <property type="match status" value="3"/>
</dbReference>
<dbReference type="AlphaFoldDB" id="A0A8K1FE37"/>
<dbReference type="GO" id="GO:0005737">
    <property type="term" value="C:cytoplasm"/>
    <property type="evidence" value="ECO:0007669"/>
    <property type="project" value="TreeGrafter"/>
</dbReference>
<gene>
    <name evidence="4" type="ORF">Poli38472_007156</name>
</gene>
<evidence type="ECO:0000259" key="3">
    <source>
        <dbReference type="PROSITE" id="PS50303"/>
    </source>
</evidence>
<dbReference type="InterPro" id="IPR011989">
    <property type="entry name" value="ARM-like"/>
</dbReference>
<dbReference type="GO" id="GO:0003729">
    <property type="term" value="F:mRNA binding"/>
    <property type="evidence" value="ECO:0007669"/>
    <property type="project" value="TreeGrafter"/>
</dbReference>
<dbReference type="InterPro" id="IPR001313">
    <property type="entry name" value="Pumilio_RNA-bd_rpt"/>
</dbReference>
<organism evidence="4 5">
    <name type="scientific">Pythium oligandrum</name>
    <name type="common">Mycoparasitic fungus</name>
    <dbReference type="NCBI Taxonomy" id="41045"/>
    <lineage>
        <taxon>Eukaryota</taxon>
        <taxon>Sar</taxon>
        <taxon>Stramenopiles</taxon>
        <taxon>Oomycota</taxon>
        <taxon>Peronosporomycetes</taxon>
        <taxon>Pythiales</taxon>
        <taxon>Pythiaceae</taxon>
        <taxon>Pythium</taxon>
    </lineage>
</organism>
<dbReference type="InterPro" id="IPR016024">
    <property type="entry name" value="ARM-type_fold"/>
</dbReference>
<protein>
    <recommendedName>
        <fullName evidence="3">PUM-HD domain-containing protein</fullName>
    </recommendedName>
</protein>
<dbReference type="PROSITE" id="PS50303">
    <property type="entry name" value="PUM_HD"/>
    <property type="match status" value="1"/>
</dbReference>
<dbReference type="OrthoDB" id="668540at2759"/>
<evidence type="ECO:0000256" key="1">
    <source>
        <dbReference type="ARBA" id="ARBA00022737"/>
    </source>
</evidence>
<name>A0A8K1FE37_PYTOL</name>
<dbReference type="PANTHER" id="PTHR12537">
    <property type="entry name" value="RNA BINDING PROTEIN PUMILIO-RELATED"/>
    <property type="match status" value="1"/>
</dbReference>
<keyword evidence="5" id="KW-1185">Reference proteome</keyword>
<reference evidence="4" key="1">
    <citation type="submission" date="2019-03" db="EMBL/GenBank/DDBJ databases">
        <title>Long read genome sequence of the mycoparasitic Pythium oligandrum ATCC 38472 isolated from sugarbeet rhizosphere.</title>
        <authorList>
            <person name="Gaulin E."/>
        </authorList>
    </citation>
    <scope>NUCLEOTIDE SEQUENCE</scope>
    <source>
        <strain evidence="4">ATCC 38472_TT</strain>
    </source>
</reference>
<feature type="repeat" description="Pumilio" evidence="2">
    <location>
        <begin position="44"/>
        <end position="79"/>
    </location>
</feature>
<dbReference type="PANTHER" id="PTHR12537:SF13">
    <property type="entry name" value="PUMILIO HOMOLOGY DOMAIN FAMILY MEMBER 4"/>
    <property type="match status" value="1"/>
</dbReference>
<feature type="domain" description="PUM-HD" evidence="3">
    <location>
        <begin position="1"/>
        <end position="172"/>
    </location>
</feature>
<dbReference type="Gene3D" id="1.25.10.10">
    <property type="entry name" value="Leucine-rich Repeat Variant"/>
    <property type="match status" value="1"/>
</dbReference>
<feature type="repeat" description="Pumilio" evidence="2">
    <location>
        <begin position="80"/>
        <end position="115"/>
    </location>
</feature>
<dbReference type="GO" id="GO:0010608">
    <property type="term" value="P:post-transcriptional regulation of gene expression"/>
    <property type="evidence" value="ECO:0007669"/>
    <property type="project" value="TreeGrafter"/>
</dbReference>